<name>A0A2M9Z6K6_9LEPT</name>
<evidence type="ECO:0000313" key="1">
    <source>
        <dbReference type="EMBL" id="PJZ64061.1"/>
    </source>
</evidence>
<dbReference type="InterPro" id="IPR009387">
    <property type="entry name" value="HigB-2"/>
</dbReference>
<dbReference type="EMBL" id="NPDT01000017">
    <property type="protein sequence ID" value="PJZ64061.1"/>
    <property type="molecule type" value="Genomic_DNA"/>
</dbReference>
<dbReference type="RefSeq" id="WP_040509922.1">
    <property type="nucleotide sequence ID" value="NZ_NPDT01000017.1"/>
</dbReference>
<dbReference type="Pfam" id="PF06296">
    <property type="entry name" value="RelE"/>
    <property type="match status" value="1"/>
</dbReference>
<proteinExistence type="predicted"/>
<organism evidence="1 2">
    <name type="scientific">Leptospira wolffii</name>
    <dbReference type="NCBI Taxonomy" id="409998"/>
    <lineage>
        <taxon>Bacteria</taxon>
        <taxon>Pseudomonadati</taxon>
        <taxon>Spirochaetota</taxon>
        <taxon>Spirochaetia</taxon>
        <taxon>Leptospirales</taxon>
        <taxon>Leptospiraceae</taxon>
        <taxon>Leptospira</taxon>
    </lineage>
</organism>
<accession>A0A2M9Z6K6</accession>
<comment type="caution">
    <text evidence="1">The sequence shown here is derived from an EMBL/GenBank/DDBJ whole genome shotgun (WGS) entry which is preliminary data.</text>
</comment>
<sequence>MKRLFVHLPDFDHFWTRAGLGDNELKDFQNHLLEYPKEGVVIPGSNGIRKIRWKKKGTGKSGGIRVFYIDFEEFEIIFLITLLEKNDKENLTKSELTILHNLVARLKEILKSGRHSYGKRK</sequence>
<reference evidence="1 2" key="1">
    <citation type="submission" date="2017-07" db="EMBL/GenBank/DDBJ databases">
        <title>Leptospira spp. isolated from tropical soils.</title>
        <authorList>
            <person name="Thibeaux R."/>
            <person name="Iraola G."/>
            <person name="Ferres I."/>
            <person name="Bierque E."/>
            <person name="Girault D."/>
            <person name="Soupe-Gilbert M.-E."/>
            <person name="Picardeau M."/>
            <person name="Goarant C."/>
        </authorList>
    </citation>
    <scope>NUCLEOTIDE SEQUENCE [LARGE SCALE GENOMIC DNA]</scope>
    <source>
        <strain evidence="1 2">FH2-C-A2</strain>
    </source>
</reference>
<dbReference type="Proteomes" id="UP000231912">
    <property type="component" value="Unassembled WGS sequence"/>
</dbReference>
<evidence type="ECO:0000313" key="2">
    <source>
        <dbReference type="Proteomes" id="UP000231912"/>
    </source>
</evidence>
<protein>
    <recommendedName>
        <fullName evidence="3">Addiction module toxin RelE</fullName>
    </recommendedName>
</protein>
<dbReference type="PIRSF" id="PIRSF039032">
    <property type="entry name" value="HigB-2"/>
    <property type="match status" value="1"/>
</dbReference>
<dbReference type="AlphaFoldDB" id="A0A2M9Z6K6"/>
<gene>
    <name evidence="1" type="ORF">CH371_20100</name>
</gene>
<evidence type="ECO:0008006" key="3">
    <source>
        <dbReference type="Google" id="ProtNLM"/>
    </source>
</evidence>